<dbReference type="PROSITE" id="PS50005">
    <property type="entry name" value="TPR"/>
    <property type="match status" value="2"/>
</dbReference>
<reference evidence="3 4" key="1">
    <citation type="submission" date="2023-03" db="EMBL/GenBank/DDBJ databases">
        <title>Whole genome sequencing of Methanotrichaceae archaeon M04Ac.</title>
        <authorList>
            <person name="Khomyakova M.A."/>
            <person name="Merkel A.Y."/>
            <person name="Slobodkin A.I."/>
        </authorList>
    </citation>
    <scope>NUCLEOTIDE SEQUENCE [LARGE SCALE GENOMIC DNA]</scope>
    <source>
        <strain evidence="3 4">M04Ac</strain>
    </source>
</reference>
<dbReference type="EMBL" id="JARFPL010000005">
    <property type="protein sequence ID" value="MDF0592423.1"/>
    <property type="molecule type" value="Genomic_DNA"/>
</dbReference>
<dbReference type="SMART" id="SM00028">
    <property type="entry name" value="TPR"/>
    <property type="match status" value="2"/>
</dbReference>
<evidence type="ECO:0000256" key="1">
    <source>
        <dbReference type="PROSITE-ProRule" id="PRU00339"/>
    </source>
</evidence>
<keyword evidence="1" id="KW-0802">TPR repeat</keyword>
<feature type="repeat" description="TPR" evidence="1">
    <location>
        <begin position="65"/>
        <end position="98"/>
    </location>
</feature>
<proteinExistence type="predicted"/>
<keyword evidence="4" id="KW-1185">Reference proteome</keyword>
<evidence type="ECO:0000313" key="4">
    <source>
        <dbReference type="Proteomes" id="UP001215956"/>
    </source>
</evidence>
<feature type="repeat" description="TPR" evidence="1">
    <location>
        <begin position="99"/>
        <end position="132"/>
    </location>
</feature>
<organism evidence="3 4">
    <name type="scientific">Candidatus Methanocrinis alkalitolerans</name>
    <dbReference type="NCBI Taxonomy" id="3033395"/>
    <lineage>
        <taxon>Archaea</taxon>
        <taxon>Methanobacteriati</taxon>
        <taxon>Methanobacteriota</taxon>
        <taxon>Stenosarchaea group</taxon>
        <taxon>Methanomicrobia</taxon>
        <taxon>Methanotrichales</taxon>
        <taxon>Methanotrichaceae</taxon>
        <taxon>Methanocrinis</taxon>
    </lineage>
</organism>
<feature type="compositionally biased region" description="Basic and acidic residues" evidence="2">
    <location>
        <begin position="21"/>
        <end position="38"/>
    </location>
</feature>
<dbReference type="InterPro" id="IPR019734">
    <property type="entry name" value="TPR_rpt"/>
</dbReference>
<evidence type="ECO:0000313" key="3">
    <source>
        <dbReference type="EMBL" id="MDF0592423.1"/>
    </source>
</evidence>
<dbReference type="InterPro" id="IPR011990">
    <property type="entry name" value="TPR-like_helical_dom_sf"/>
</dbReference>
<accession>A0ABT5XCP2</accession>
<protein>
    <submittedName>
        <fullName evidence="3">Tetratricopeptide repeat protein</fullName>
    </submittedName>
</protein>
<comment type="caution">
    <text evidence="3">The sequence shown here is derived from an EMBL/GenBank/DDBJ whole genome shotgun (WGS) entry which is preliminary data.</text>
</comment>
<evidence type="ECO:0000256" key="2">
    <source>
        <dbReference type="SAM" id="MobiDB-lite"/>
    </source>
</evidence>
<gene>
    <name evidence="3" type="ORF">P0O24_02360</name>
</gene>
<dbReference type="Pfam" id="PF13432">
    <property type="entry name" value="TPR_16"/>
    <property type="match status" value="1"/>
</dbReference>
<dbReference type="SUPFAM" id="SSF48452">
    <property type="entry name" value="TPR-like"/>
    <property type="match status" value="1"/>
</dbReference>
<dbReference type="Gene3D" id="1.25.40.10">
    <property type="entry name" value="Tetratricopeptide repeat domain"/>
    <property type="match status" value="1"/>
</dbReference>
<sequence length="157" mass="17669">MIRSGVGIRRLFSSFQPPSSSERKPPSSSKDDRDLLRDGDGHLKEGMLDLALRSYQRAAGTGGGGPAEKRAAMIYEMMGRYMEAIASLDRAVAIDPTDTTAWMGRGFVFWRLEMWPEALASFERAIATSPKDGYPRYCRAVTAEEMAKKRRRCRWRG</sequence>
<dbReference type="Proteomes" id="UP001215956">
    <property type="component" value="Unassembled WGS sequence"/>
</dbReference>
<name>A0ABT5XCP2_9EURY</name>
<dbReference type="RefSeq" id="WP_316968134.1">
    <property type="nucleotide sequence ID" value="NZ_JARFPL010000005.1"/>
</dbReference>
<feature type="region of interest" description="Disordered" evidence="2">
    <location>
        <begin position="12"/>
        <end position="38"/>
    </location>
</feature>